<accession>A0A9P5Z9I0</accession>
<name>A0A9P5Z9I0_9AGAR</name>
<dbReference type="EMBL" id="MU155172">
    <property type="protein sequence ID" value="KAF9481891.1"/>
    <property type="molecule type" value="Genomic_DNA"/>
</dbReference>
<reference evidence="1" key="1">
    <citation type="submission" date="2020-11" db="EMBL/GenBank/DDBJ databases">
        <authorList>
            <consortium name="DOE Joint Genome Institute"/>
            <person name="Ahrendt S."/>
            <person name="Riley R."/>
            <person name="Andreopoulos W."/>
            <person name="Labutti K."/>
            <person name="Pangilinan J."/>
            <person name="Ruiz-Duenas F.J."/>
            <person name="Barrasa J.M."/>
            <person name="Sanchez-Garcia M."/>
            <person name="Camarero S."/>
            <person name="Miyauchi S."/>
            <person name="Serrano A."/>
            <person name="Linde D."/>
            <person name="Babiker R."/>
            <person name="Drula E."/>
            <person name="Ayuso-Fernandez I."/>
            <person name="Pacheco R."/>
            <person name="Padilla G."/>
            <person name="Ferreira P."/>
            <person name="Barriuso J."/>
            <person name="Kellner H."/>
            <person name="Castanera R."/>
            <person name="Alfaro M."/>
            <person name="Ramirez L."/>
            <person name="Pisabarro A.G."/>
            <person name="Kuo A."/>
            <person name="Tritt A."/>
            <person name="Lipzen A."/>
            <person name="He G."/>
            <person name="Yan M."/>
            <person name="Ng V."/>
            <person name="Cullen D."/>
            <person name="Martin F."/>
            <person name="Rosso M.-N."/>
            <person name="Henrissat B."/>
            <person name="Hibbett D."/>
            <person name="Martinez A.T."/>
            <person name="Grigoriev I.V."/>
        </authorList>
    </citation>
    <scope>NUCLEOTIDE SEQUENCE</scope>
    <source>
        <strain evidence="1">CIRM-BRFM 674</strain>
    </source>
</reference>
<gene>
    <name evidence="1" type="ORF">BDN70DRAFT_892945</name>
</gene>
<sequence>MTKNDANDILNGLDALVHILDEAQRSNDAGEPQIKPHPHRELDSRQVAYKRDLPKRQANELLKKLQPRYEGSTPIIGEEIPQLIMDKFDNEKLQVSLGGCDFEHFESMDVSAYEGFHSAAQEYSIWHVTFKAKIKQVYHDQYKAKSYTYKSGIFDKYKDKGGKTESAEKMNVSCVKNASMTSTNSYFLECTILQAVATTTSSDST</sequence>
<dbReference type="AlphaFoldDB" id="A0A9P5Z9I0"/>
<evidence type="ECO:0000313" key="2">
    <source>
        <dbReference type="Proteomes" id="UP000807469"/>
    </source>
</evidence>
<comment type="caution">
    <text evidence="1">The sequence shown here is derived from an EMBL/GenBank/DDBJ whole genome shotgun (WGS) entry which is preliminary data.</text>
</comment>
<protein>
    <submittedName>
        <fullName evidence="1">Uncharacterized protein</fullName>
    </submittedName>
</protein>
<organism evidence="1 2">
    <name type="scientific">Pholiota conissans</name>
    <dbReference type="NCBI Taxonomy" id="109636"/>
    <lineage>
        <taxon>Eukaryota</taxon>
        <taxon>Fungi</taxon>
        <taxon>Dikarya</taxon>
        <taxon>Basidiomycota</taxon>
        <taxon>Agaricomycotina</taxon>
        <taxon>Agaricomycetes</taxon>
        <taxon>Agaricomycetidae</taxon>
        <taxon>Agaricales</taxon>
        <taxon>Agaricineae</taxon>
        <taxon>Strophariaceae</taxon>
        <taxon>Pholiota</taxon>
    </lineage>
</organism>
<proteinExistence type="predicted"/>
<keyword evidence="2" id="KW-1185">Reference proteome</keyword>
<dbReference type="Proteomes" id="UP000807469">
    <property type="component" value="Unassembled WGS sequence"/>
</dbReference>
<evidence type="ECO:0000313" key="1">
    <source>
        <dbReference type="EMBL" id="KAF9481891.1"/>
    </source>
</evidence>